<dbReference type="AlphaFoldDB" id="A0A286U7M2"/>
<dbReference type="Pfam" id="PF00646">
    <property type="entry name" value="F-box"/>
    <property type="match status" value="1"/>
</dbReference>
<keyword evidence="3" id="KW-1185">Reference proteome</keyword>
<evidence type="ECO:0000313" key="3">
    <source>
        <dbReference type="Proteomes" id="UP000217199"/>
    </source>
</evidence>
<dbReference type="STRING" id="2282107.A0A286U7M2"/>
<protein>
    <recommendedName>
        <fullName evidence="1">F-box domain-containing protein</fullName>
    </recommendedName>
</protein>
<dbReference type="PROSITE" id="PS50181">
    <property type="entry name" value="FBOX"/>
    <property type="match status" value="1"/>
</dbReference>
<feature type="domain" description="F-box" evidence="1">
    <location>
        <begin position="1"/>
        <end position="46"/>
    </location>
</feature>
<proteinExistence type="predicted"/>
<dbReference type="SUPFAM" id="SSF81383">
    <property type="entry name" value="F-box domain"/>
    <property type="match status" value="1"/>
</dbReference>
<reference evidence="2 3" key="1">
    <citation type="journal article" date="2017" name="Mol. Ecol.">
        <title>Comparative and population genomic landscape of Phellinus noxius: A hypervariable fungus causing root rot in trees.</title>
        <authorList>
            <person name="Chung C.L."/>
            <person name="Lee T.J."/>
            <person name="Akiba M."/>
            <person name="Lee H.H."/>
            <person name="Kuo T.H."/>
            <person name="Liu D."/>
            <person name="Ke H.M."/>
            <person name="Yokoi T."/>
            <person name="Roa M.B."/>
            <person name="Lu M.J."/>
            <person name="Chang Y.Y."/>
            <person name="Ann P.J."/>
            <person name="Tsai J.N."/>
            <person name="Chen C.Y."/>
            <person name="Tzean S.S."/>
            <person name="Ota Y."/>
            <person name="Hattori T."/>
            <person name="Sahashi N."/>
            <person name="Liou R.F."/>
            <person name="Kikuchi T."/>
            <person name="Tsai I.J."/>
        </authorList>
    </citation>
    <scope>NUCLEOTIDE SEQUENCE [LARGE SCALE GENOMIC DNA]</scope>
    <source>
        <strain evidence="2 3">FFPRI411160</strain>
    </source>
</reference>
<gene>
    <name evidence="2" type="ORF">PNOK_0842800</name>
</gene>
<comment type="caution">
    <text evidence="2">The sequence shown here is derived from an EMBL/GenBank/DDBJ whole genome shotgun (WGS) entry which is preliminary data.</text>
</comment>
<dbReference type="SMART" id="SM00256">
    <property type="entry name" value="FBOX"/>
    <property type="match status" value="1"/>
</dbReference>
<evidence type="ECO:0000259" key="1">
    <source>
        <dbReference type="PROSITE" id="PS50181"/>
    </source>
</evidence>
<accession>A0A286U7M2</accession>
<dbReference type="InterPro" id="IPR001810">
    <property type="entry name" value="F-box_dom"/>
</dbReference>
<dbReference type="InParanoid" id="A0A286U7M2"/>
<evidence type="ECO:0000313" key="2">
    <source>
        <dbReference type="EMBL" id="PAV15570.1"/>
    </source>
</evidence>
<dbReference type="Gene3D" id="1.20.1280.50">
    <property type="match status" value="1"/>
</dbReference>
<dbReference type="Proteomes" id="UP000217199">
    <property type="component" value="Unassembled WGS sequence"/>
</dbReference>
<dbReference type="EMBL" id="NBII01000009">
    <property type="protein sequence ID" value="PAV15570.1"/>
    <property type="molecule type" value="Genomic_DNA"/>
</dbReference>
<organism evidence="2 3">
    <name type="scientific">Pyrrhoderma noxium</name>
    <dbReference type="NCBI Taxonomy" id="2282107"/>
    <lineage>
        <taxon>Eukaryota</taxon>
        <taxon>Fungi</taxon>
        <taxon>Dikarya</taxon>
        <taxon>Basidiomycota</taxon>
        <taxon>Agaricomycotina</taxon>
        <taxon>Agaricomycetes</taxon>
        <taxon>Hymenochaetales</taxon>
        <taxon>Hymenochaetaceae</taxon>
        <taxon>Pyrrhoderma</taxon>
    </lineage>
</organism>
<dbReference type="InterPro" id="IPR036047">
    <property type="entry name" value="F-box-like_dom_sf"/>
</dbReference>
<name>A0A286U7M2_9AGAM</name>
<dbReference type="OrthoDB" id="3034442at2759"/>
<sequence>MRLLQLPDDIILSIVAHLQIEDIIQLRQTCERLYEITRRRVVWLHACTRHVLEKRLPFPHRCLDGLDTSELERRTRRALKLSRTWSSPEISRVLTHLKFTGGPLNGLDCVKFALRQSHEWLLTLSRGIWPVIVCWDLERIKNNIPAQAGEWREYDTDFENLIVNTDITSEACFAVSVIPSRGGAANIRLQSLNFDDKQPNGKIVFHTIEIIETTDCPILLEGDILAYANESHVRILNWKKHLSAILESTSESDGGQPHNKCRTILFAHHSILVARSRSIELFAEPELRDSSEDIAIVHPIKAISYGWIDGLSLAPSSMPAGNDYPSIAILIRAETGDPWQSDIHSIKRYYLNPNPEFGATDKAQERTEDSYVVLY</sequence>